<keyword evidence="5" id="KW-0460">Magnesium</keyword>
<accession>X1B9E0</accession>
<evidence type="ECO:0000256" key="1">
    <source>
        <dbReference type="ARBA" id="ARBA00001946"/>
    </source>
</evidence>
<reference evidence="10" key="1">
    <citation type="journal article" date="2014" name="Front. Microbiol.">
        <title>High frequency of phylogenetically diverse reductive dehalogenase-homologous genes in deep subseafloor sedimentary metagenomes.</title>
        <authorList>
            <person name="Kawai M."/>
            <person name="Futagami T."/>
            <person name="Toyoda A."/>
            <person name="Takaki Y."/>
            <person name="Nishi S."/>
            <person name="Hori S."/>
            <person name="Arai W."/>
            <person name="Tsubouchi T."/>
            <person name="Morono Y."/>
            <person name="Uchiyama I."/>
            <person name="Ito T."/>
            <person name="Fujiyama A."/>
            <person name="Inagaki F."/>
            <person name="Takami H."/>
        </authorList>
    </citation>
    <scope>NUCLEOTIDE SEQUENCE</scope>
    <source>
        <strain evidence="10">Expedition CK06-06</strain>
    </source>
</reference>
<dbReference type="PANTHER" id="PTHR45745:SF1">
    <property type="entry name" value="PHOSPHOGLUCOMUTASE 2B-RELATED"/>
    <property type="match status" value="1"/>
</dbReference>
<keyword evidence="6" id="KW-0413">Isomerase</keyword>
<dbReference type="InterPro" id="IPR005844">
    <property type="entry name" value="A-D-PHexomutase_a/b/a-I"/>
</dbReference>
<dbReference type="InterPro" id="IPR005845">
    <property type="entry name" value="A-D-PHexomutase_a/b/a-II"/>
</dbReference>
<evidence type="ECO:0000256" key="2">
    <source>
        <dbReference type="ARBA" id="ARBA00010231"/>
    </source>
</evidence>
<dbReference type="PANTHER" id="PTHR45745">
    <property type="entry name" value="PHOSPHOMANNOMUTASE 45A"/>
    <property type="match status" value="1"/>
</dbReference>
<feature type="domain" description="Alpha-D-phosphohexomutase alpha/beta/alpha" evidence="7">
    <location>
        <begin position="1"/>
        <end position="139"/>
    </location>
</feature>
<dbReference type="Pfam" id="PF02878">
    <property type="entry name" value="PGM_PMM_I"/>
    <property type="match status" value="1"/>
</dbReference>
<evidence type="ECO:0000256" key="5">
    <source>
        <dbReference type="ARBA" id="ARBA00022842"/>
    </source>
</evidence>
<dbReference type="PRINTS" id="PR00509">
    <property type="entry name" value="PGMPMM"/>
</dbReference>
<feature type="domain" description="Alpha-D-phosphohexomutase alpha/beta/alpha" evidence="9">
    <location>
        <begin position="337"/>
        <end position="427"/>
    </location>
</feature>
<evidence type="ECO:0000259" key="8">
    <source>
        <dbReference type="Pfam" id="PF02879"/>
    </source>
</evidence>
<dbReference type="GO" id="GO:0000287">
    <property type="term" value="F:magnesium ion binding"/>
    <property type="evidence" value="ECO:0007669"/>
    <property type="project" value="InterPro"/>
</dbReference>
<evidence type="ECO:0000256" key="6">
    <source>
        <dbReference type="ARBA" id="ARBA00023235"/>
    </source>
</evidence>
<protein>
    <recommendedName>
        <fullName evidence="11">Alpha-D-phosphohexomutase alpha/beta/alpha domain-containing protein</fullName>
    </recommendedName>
</protein>
<dbReference type="GO" id="GO:0005975">
    <property type="term" value="P:carbohydrate metabolic process"/>
    <property type="evidence" value="ECO:0007669"/>
    <property type="project" value="InterPro"/>
</dbReference>
<proteinExistence type="inferred from homology"/>
<dbReference type="InterPro" id="IPR005841">
    <property type="entry name" value="Alpha-D-phosphohexomutase_SF"/>
</dbReference>
<dbReference type="InterPro" id="IPR016055">
    <property type="entry name" value="A-D-PHexomutase_a/b/a-I/II/III"/>
</dbReference>
<organism evidence="10">
    <name type="scientific">marine sediment metagenome</name>
    <dbReference type="NCBI Taxonomy" id="412755"/>
    <lineage>
        <taxon>unclassified sequences</taxon>
        <taxon>metagenomes</taxon>
        <taxon>ecological metagenomes</taxon>
    </lineage>
</organism>
<dbReference type="GO" id="GO:0006166">
    <property type="term" value="P:purine ribonucleoside salvage"/>
    <property type="evidence" value="ECO:0007669"/>
    <property type="project" value="TreeGrafter"/>
</dbReference>
<dbReference type="GO" id="GO:0008973">
    <property type="term" value="F:phosphopentomutase activity"/>
    <property type="evidence" value="ECO:0007669"/>
    <property type="project" value="TreeGrafter"/>
</dbReference>
<evidence type="ECO:0000256" key="4">
    <source>
        <dbReference type="ARBA" id="ARBA00022723"/>
    </source>
</evidence>
<sequence>RGKIGMGTNRMNIYTVSRATQGLTDYLIEESQQQPYPQSYLDRGVVIAYDCRHKSREFSETIALVLAASNIKTYLFEDVRPTPELSFAVRHLHAIAGIVVTASHNPPEYNGYKVYGPDGGQIIPEIADRVIAHINRIKDYSLIKKLDRPAAVQKGLFNIIGPEVDEVYLRKVKELAIRDKDRIEIDKTIRIVYTPLHGAGNIPIRKILKERGFSNVFVVEEQAQPDPNFSTVESPNPEYPAAFELAIKLGQKVNAEILIATDPDADRIGMAVRNPFHHCEDHSVIARNDNDEAIPSNNKNVGQASRLSFRPSSMSFPSSSMSFPRKRESSNSFTVLNGNQVGILLLHYILSSKKELNQLPPNGFIVKTVVTSDMSKIIADSFGVDTYETLTGFKFICNMEKNVQEKEGKEFLFGYEESIGYLTGDFVR</sequence>
<evidence type="ECO:0008006" key="11">
    <source>
        <dbReference type="Google" id="ProtNLM"/>
    </source>
</evidence>
<dbReference type="AlphaFoldDB" id="X1B9E0"/>
<dbReference type="InterPro" id="IPR005846">
    <property type="entry name" value="A-D-PHexomutase_a/b/a-III"/>
</dbReference>
<feature type="non-terminal residue" evidence="10">
    <location>
        <position position="1"/>
    </location>
</feature>
<keyword evidence="4" id="KW-0479">Metal-binding</keyword>
<keyword evidence="3" id="KW-0597">Phosphoprotein</keyword>
<comment type="caution">
    <text evidence="10">The sequence shown here is derived from an EMBL/GenBank/DDBJ whole genome shotgun (WGS) entry which is preliminary data.</text>
</comment>
<dbReference type="Pfam" id="PF02879">
    <property type="entry name" value="PGM_PMM_II"/>
    <property type="match status" value="1"/>
</dbReference>
<feature type="domain" description="Alpha-D-phosphohexomutase alpha/beta/alpha" evidence="8">
    <location>
        <begin position="168"/>
        <end position="271"/>
    </location>
</feature>
<comment type="cofactor">
    <cofactor evidence="1">
        <name>Mg(2+)</name>
        <dbReference type="ChEBI" id="CHEBI:18420"/>
    </cofactor>
</comment>
<dbReference type="EMBL" id="BART01002829">
    <property type="protein sequence ID" value="GAG68586.1"/>
    <property type="molecule type" value="Genomic_DNA"/>
</dbReference>
<evidence type="ECO:0000256" key="3">
    <source>
        <dbReference type="ARBA" id="ARBA00022553"/>
    </source>
</evidence>
<comment type="similarity">
    <text evidence="2">Belongs to the phosphohexose mutase family.</text>
</comment>
<evidence type="ECO:0000259" key="9">
    <source>
        <dbReference type="Pfam" id="PF02880"/>
    </source>
</evidence>
<feature type="non-terminal residue" evidence="10">
    <location>
        <position position="428"/>
    </location>
</feature>
<dbReference type="CDD" id="cd05799">
    <property type="entry name" value="PGM2"/>
    <property type="match status" value="1"/>
</dbReference>
<dbReference type="PROSITE" id="PS00710">
    <property type="entry name" value="PGM_PMM"/>
    <property type="match status" value="1"/>
</dbReference>
<dbReference type="InterPro" id="IPR016066">
    <property type="entry name" value="A-D-PHexomutase_CS"/>
</dbReference>
<dbReference type="Pfam" id="PF02880">
    <property type="entry name" value="PGM_PMM_III"/>
    <property type="match status" value="1"/>
</dbReference>
<dbReference type="Gene3D" id="3.40.120.10">
    <property type="entry name" value="Alpha-D-Glucose-1,6-Bisphosphate, subunit A, domain 3"/>
    <property type="match status" value="3"/>
</dbReference>
<name>X1B9E0_9ZZZZ</name>
<evidence type="ECO:0000313" key="10">
    <source>
        <dbReference type="EMBL" id="GAG68586.1"/>
    </source>
</evidence>
<evidence type="ECO:0000259" key="7">
    <source>
        <dbReference type="Pfam" id="PF02878"/>
    </source>
</evidence>
<gene>
    <name evidence="10" type="ORF">S01H4_08298</name>
</gene>
<dbReference type="SUPFAM" id="SSF53738">
    <property type="entry name" value="Phosphoglucomutase, first 3 domains"/>
    <property type="match status" value="3"/>
</dbReference>